<comment type="caution">
    <text evidence="1">The sequence shown here is derived from an EMBL/GenBank/DDBJ whole genome shotgun (WGS) entry which is preliminary data.</text>
</comment>
<organism evidence="1 2">
    <name type="scientific">Dendrolimus kikuchii</name>
    <dbReference type="NCBI Taxonomy" id="765133"/>
    <lineage>
        <taxon>Eukaryota</taxon>
        <taxon>Metazoa</taxon>
        <taxon>Ecdysozoa</taxon>
        <taxon>Arthropoda</taxon>
        <taxon>Hexapoda</taxon>
        <taxon>Insecta</taxon>
        <taxon>Pterygota</taxon>
        <taxon>Neoptera</taxon>
        <taxon>Endopterygota</taxon>
        <taxon>Lepidoptera</taxon>
        <taxon>Glossata</taxon>
        <taxon>Ditrysia</taxon>
        <taxon>Bombycoidea</taxon>
        <taxon>Lasiocampidae</taxon>
        <taxon>Dendrolimus</taxon>
    </lineage>
</organism>
<evidence type="ECO:0000313" key="2">
    <source>
        <dbReference type="Proteomes" id="UP000824533"/>
    </source>
</evidence>
<name>A0ACC1DK37_9NEOP</name>
<accession>A0ACC1DK37</accession>
<protein>
    <submittedName>
        <fullName evidence="1">Uncharacterized protein</fullName>
    </submittedName>
</protein>
<reference evidence="1 2" key="1">
    <citation type="journal article" date="2021" name="Front. Genet.">
        <title>Chromosome-Level Genome Assembly Reveals Significant Gene Expansion in the Toll and IMD Signaling Pathways of Dendrolimus kikuchii.</title>
        <authorList>
            <person name="Zhou J."/>
            <person name="Wu P."/>
            <person name="Xiong Z."/>
            <person name="Liu N."/>
            <person name="Zhao N."/>
            <person name="Ji M."/>
            <person name="Qiu Y."/>
            <person name="Yang B."/>
        </authorList>
    </citation>
    <scope>NUCLEOTIDE SEQUENCE [LARGE SCALE GENOMIC DNA]</scope>
    <source>
        <strain evidence="1">Ann1</strain>
    </source>
</reference>
<evidence type="ECO:0000313" key="1">
    <source>
        <dbReference type="EMBL" id="KAJ0183772.1"/>
    </source>
</evidence>
<dbReference type="Proteomes" id="UP000824533">
    <property type="component" value="Linkage Group LG01"/>
</dbReference>
<gene>
    <name evidence="1" type="ORF">K1T71_000195</name>
</gene>
<dbReference type="EMBL" id="CM034387">
    <property type="protein sequence ID" value="KAJ0183772.1"/>
    <property type="molecule type" value="Genomic_DNA"/>
</dbReference>
<sequence length="715" mass="83198">MIFQKTFVKSFTRRVVRMSRYNNSFLWGIIFASATWCISIYLYWLLNKSDEHSIIKSQKKIHYHLANKDEKNHVKSYLRSTGASEGKNWLYDSTETPNEKFSGNVWKYHRDEADYERKMSLKDIFSKQLDIKRNVKPVNNLEKQIGMIQNLNDIRIREEGYVTHAFNTLISERIGYHRNLPDTRNKLCREQKYKEKLPKASVIICFYNEHFETLMRSIHSILDRTDQQHIKEIILIDDCSDLGGLHDDVQSAVNKLNDRIRKEEEMVETNNIEGESIVEYINDDNNFDKKTTDKYSAKFSKTGLNLRLLKTSKREGLIRARLYGADNSVGEVLVFLDSHIEVNTDWLPPLLARLAEGVDGVNIRYSSRVVTPIIDTINADTFVYSPSPLVKGGFNWGLHFKWDIPSKETFVDDEDFVKPIKSPTMAGGLFAIYREYFNYIGKYDKGMNLWGGENLEISFRVWMCGGTLEVIPCSRVGHVFRKRRPYGYDEKEDSMLYNSMRMARVWMDEYVNKVIEQNPSAAHVNIGDVSDRLELRKRLQCKSFKWYLETIYPELEAGEESAAKKRMADLNDFKKHKFQPWHARNRNYTDSYQIRLKNTSLCIQCAKDIKTKGSKLVLANCIRTLNQMWFETDRSELVLGRVLCLDASNNVAPNLMKCHELGGSQEWKHKGSAGSPIYNTAAGMCLGVERAYREELILMVICDNYSKNQWDFIRG</sequence>
<keyword evidence="2" id="KW-1185">Reference proteome</keyword>
<proteinExistence type="predicted"/>